<protein>
    <submittedName>
        <fullName evidence="2">Uncharacterized protein</fullName>
    </submittedName>
</protein>
<gene>
    <name evidence="2" type="ORF">TsFJ059_009980</name>
</gene>
<evidence type="ECO:0000256" key="1">
    <source>
        <dbReference type="SAM" id="MobiDB-lite"/>
    </source>
</evidence>
<name>A0A9P8KU15_9HYPO</name>
<evidence type="ECO:0000313" key="3">
    <source>
        <dbReference type="Proteomes" id="UP000826573"/>
    </source>
</evidence>
<organism evidence="2 3">
    <name type="scientific">Trichoderma semiorbis</name>
    <dbReference type="NCBI Taxonomy" id="1491008"/>
    <lineage>
        <taxon>Eukaryota</taxon>
        <taxon>Fungi</taxon>
        <taxon>Dikarya</taxon>
        <taxon>Ascomycota</taxon>
        <taxon>Pezizomycotina</taxon>
        <taxon>Sordariomycetes</taxon>
        <taxon>Hypocreomycetidae</taxon>
        <taxon>Hypocreales</taxon>
        <taxon>Hypocreaceae</taxon>
        <taxon>Trichoderma</taxon>
    </lineage>
</organism>
<proteinExistence type="predicted"/>
<comment type="caution">
    <text evidence="2">The sequence shown here is derived from an EMBL/GenBank/DDBJ whole genome shotgun (WGS) entry which is preliminary data.</text>
</comment>
<reference evidence="2 3" key="1">
    <citation type="submission" date="2021-08" db="EMBL/GenBank/DDBJ databases">
        <title>The highly contiguous genome resource for Trichoderma semiorbis FJ059, a fungal antagonistic to plant pathogens.</title>
        <authorList>
            <person name="Liu T."/>
        </authorList>
    </citation>
    <scope>NUCLEOTIDE SEQUENCE [LARGE SCALE GENOMIC DNA]</scope>
    <source>
        <strain evidence="2 3">FJ059</strain>
    </source>
</reference>
<keyword evidence="3" id="KW-1185">Reference proteome</keyword>
<dbReference type="EMBL" id="JAIMJC010000004">
    <property type="protein sequence ID" value="KAH0526689.1"/>
    <property type="molecule type" value="Genomic_DNA"/>
</dbReference>
<dbReference type="AlphaFoldDB" id="A0A9P8KU15"/>
<accession>A0A9P8KU15</accession>
<dbReference type="Proteomes" id="UP000826573">
    <property type="component" value="Unassembled WGS sequence"/>
</dbReference>
<sequence>MAMLNHHTPYFSKATKESSTAPPSPGPSCHVGTTSTPPHPRLLSTPKRPPPPLSAYLEPQGFGGLWLGSGIERVALLHNTLCPRSPNRRRFQVSGWPLVG</sequence>
<feature type="region of interest" description="Disordered" evidence="1">
    <location>
        <begin position="1"/>
        <end position="55"/>
    </location>
</feature>
<evidence type="ECO:0000313" key="2">
    <source>
        <dbReference type="EMBL" id="KAH0526689.1"/>
    </source>
</evidence>